<accession>A0A8X6QBX6</accession>
<gene>
    <name evidence="2" type="ORF">NPIL_273901</name>
</gene>
<feature type="compositionally biased region" description="Basic and acidic residues" evidence="1">
    <location>
        <begin position="91"/>
        <end position="100"/>
    </location>
</feature>
<keyword evidence="3" id="KW-1185">Reference proteome</keyword>
<organism evidence="2 3">
    <name type="scientific">Nephila pilipes</name>
    <name type="common">Giant wood spider</name>
    <name type="synonym">Nephila maculata</name>
    <dbReference type="NCBI Taxonomy" id="299642"/>
    <lineage>
        <taxon>Eukaryota</taxon>
        <taxon>Metazoa</taxon>
        <taxon>Ecdysozoa</taxon>
        <taxon>Arthropoda</taxon>
        <taxon>Chelicerata</taxon>
        <taxon>Arachnida</taxon>
        <taxon>Araneae</taxon>
        <taxon>Araneomorphae</taxon>
        <taxon>Entelegynae</taxon>
        <taxon>Araneoidea</taxon>
        <taxon>Nephilidae</taxon>
        <taxon>Nephila</taxon>
    </lineage>
</organism>
<dbReference type="Proteomes" id="UP000887013">
    <property type="component" value="Unassembled WGS sequence"/>
</dbReference>
<proteinExistence type="predicted"/>
<comment type="caution">
    <text evidence="2">The sequence shown here is derived from an EMBL/GenBank/DDBJ whole genome shotgun (WGS) entry which is preliminary data.</text>
</comment>
<dbReference type="AlphaFoldDB" id="A0A8X6QBX6"/>
<sequence>MYEKHLINFQISPHEFLSQFVTKGETGSPTTLQTAIEPVETYQQFQTVFYKQQLNQLKHINNSKQFSISKESKSNITGRKDPDISFQGGKRHSDDRLIFH</sequence>
<dbReference type="EMBL" id="BMAW01077349">
    <property type="protein sequence ID" value="GFU05912.1"/>
    <property type="molecule type" value="Genomic_DNA"/>
</dbReference>
<protein>
    <submittedName>
        <fullName evidence="2">Uncharacterized protein</fullName>
    </submittedName>
</protein>
<feature type="region of interest" description="Disordered" evidence="1">
    <location>
        <begin position="68"/>
        <end position="100"/>
    </location>
</feature>
<evidence type="ECO:0000313" key="3">
    <source>
        <dbReference type="Proteomes" id="UP000887013"/>
    </source>
</evidence>
<reference evidence="2" key="1">
    <citation type="submission" date="2020-08" db="EMBL/GenBank/DDBJ databases">
        <title>Multicomponent nature underlies the extraordinary mechanical properties of spider dragline silk.</title>
        <authorList>
            <person name="Kono N."/>
            <person name="Nakamura H."/>
            <person name="Mori M."/>
            <person name="Yoshida Y."/>
            <person name="Ohtoshi R."/>
            <person name="Malay A.D."/>
            <person name="Moran D.A.P."/>
            <person name="Tomita M."/>
            <person name="Numata K."/>
            <person name="Arakawa K."/>
        </authorList>
    </citation>
    <scope>NUCLEOTIDE SEQUENCE</scope>
</reference>
<evidence type="ECO:0000256" key="1">
    <source>
        <dbReference type="SAM" id="MobiDB-lite"/>
    </source>
</evidence>
<evidence type="ECO:0000313" key="2">
    <source>
        <dbReference type="EMBL" id="GFU05912.1"/>
    </source>
</evidence>
<feature type="compositionally biased region" description="Basic and acidic residues" evidence="1">
    <location>
        <begin position="70"/>
        <end position="83"/>
    </location>
</feature>
<name>A0A8X6QBX6_NEPPI</name>